<dbReference type="InterPro" id="IPR024066">
    <property type="entry name" value="RGS_subdom1/3"/>
</dbReference>
<evidence type="ECO:0000256" key="5">
    <source>
        <dbReference type="SAM" id="Phobius"/>
    </source>
</evidence>
<evidence type="ECO:0000256" key="6">
    <source>
        <dbReference type="SAM" id="SignalP"/>
    </source>
</evidence>
<dbReference type="PRINTS" id="PR01301">
    <property type="entry name" value="RGSPROTEIN"/>
</dbReference>
<dbReference type="SMART" id="SM00315">
    <property type="entry name" value="RGS"/>
    <property type="match status" value="1"/>
</dbReference>
<dbReference type="SMART" id="SM00369">
    <property type="entry name" value="LRR_TYP"/>
    <property type="match status" value="14"/>
</dbReference>
<dbReference type="InterPro" id="IPR032675">
    <property type="entry name" value="LRR_dom_sf"/>
</dbReference>
<evidence type="ECO:0000256" key="4">
    <source>
        <dbReference type="ARBA" id="ARBA00023180"/>
    </source>
</evidence>
<dbReference type="InterPro" id="IPR001611">
    <property type="entry name" value="Leu-rich_rpt"/>
</dbReference>
<keyword evidence="5" id="KW-0812">Transmembrane</keyword>
<keyword evidence="1" id="KW-0433">Leucine-rich repeat</keyword>
<dbReference type="InterPro" id="IPR003591">
    <property type="entry name" value="Leu-rich_rpt_typical-subtyp"/>
</dbReference>
<dbReference type="InterPro" id="IPR034951">
    <property type="entry name" value="RGS_RGS3"/>
</dbReference>
<evidence type="ECO:0000256" key="3">
    <source>
        <dbReference type="ARBA" id="ARBA00022737"/>
    </source>
</evidence>
<dbReference type="CDD" id="cd08713">
    <property type="entry name" value="RGS_RGS3"/>
    <property type="match status" value="1"/>
</dbReference>
<dbReference type="SUPFAM" id="SSF48097">
    <property type="entry name" value="Regulator of G-protein signaling, RGS"/>
    <property type="match status" value="1"/>
</dbReference>
<gene>
    <name evidence="8" type="ORF">P4O66_001996</name>
</gene>
<dbReference type="PROSITE" id="PS50132">
    <property type="entry name" value="RGS"/>
    <property type="match status" value="1"/>
</dbReference>
<dbReference type="PANTHER" id="PTHR24366:SF171">
    <property type="entry name" value="LEUCINE RICH REPEAT NEURONAL 4"/>
    <property type="match status" value="1"/>
</dbReference>
<keyword evidence="2 6" id="KW-0732">Signal</keyword>
<feature type="transmembrane region" description="Helical" evidence="5">
    <location>
        <begin position="580"/>
        <end position="601"/>
    </location>
</feature>
<dbReference type="FunFam" id="3.80.10.10:FF:001164">
    <property type="entry name" value="GH01279p"/>
    <property type="match status" value="1"/>
</dbReference>
<name>A0AAD8ZV20_9TELE</name>
<dbReference type="SMART" id="SM00365">
    <property type="entry name" value="LRR_SD22"/>
    <property type="match status" value="4"/>
</dbReference>
<dbReference type="Gene3D" id="1.10.196.10">
    <property type="match status" value="1"/>
</dbReference>
<feature type="chain" id="PRO_5041968699" description="RGS domain-containing protein" evidence="6">
    <location>
        <begin position="27"/>
        <end position="731"/>
    </location>
</feature>
<organism evidence="8 9">
    <name type="scientific">Electrophorus voltai</name>
    <dbReference type="NCBI Taxonomy" id="2609070"/>
    <lineage>
        <taxon>Eukaryota</taxon>
        <taxon>Metazoa</taxon>
        <taxon>Chordata</taxon>
        <taxon>Craniata</taxon>
        <taxon>Vertebrata</taxon>
        <taxon>Euteleostomi</taxon>
        <taxon>Actinopterygii</taxon>
        <taxon>Neopterygii</taxon>
        <taxon>Teleostei</taxon>
        <taxon>Ostariophysi</taxon>
        <taxon>Gymnotiformes</taxon>
        <taxon>Gymnotoidei</taxon>
        <taxon>Gymnotidae</taxon>
        <taxon>Electrophorus</taxon>
    </lineage>
</organism>
<dbReference type="Proteomes" id="UP001239994">
    <property type="component" value="Unassembled WGS sequence"/>
</dbReference>
<dbReference type="PROSITE" id="PS51450">
    <property type="entry name" value="LRR"/>
    <property type="match status" value="3"/>
</dbReference>
<dbReference type="AlphaFoldDB" id="A0AAD8ZV20"/>
<keyword evidence="9" id="KW-1185">Reference proteome</keyword>
<dbReference type="InterPro" id="IPR036305">
    <property type="entry name" value="RGS_sf"/>
</dbReference>
<keyword evidence="5" id="KW-1133">Transmembrane helix</keyword>
<evidence type="ECO:0000313" key="8">
    <source>
        <dbReference type="EMBL" id="KAK1805732.1"/>
    </source>
</evidence>
<feature type="domain" description="RGS" evidence="7">
    <location>
        <begin position="605"/>
        <end position="721"/>
    </location>
</feature>
<evidence type="ECO:0000256" key="2">
    <source>
        <dbReference type="ARBA" id="ARBA00022729"/>
    </source>
</evidence>
<keyword evidence="3" id="KW-0677">Repeat</keyword>
<evidence type="ECO:0000259" key="7">
    <source>
        <dbReference type="PROSITE" id="PS50132"/>
    </source>
</evidence>
<dbReference type="Pfam" id="PF13855">
    <property type="entry name" value="LRR_8"/>
    <property type="match status" value="4"/>
</dbReference>
<dbReference type="InterPro" id="IPR044926">
    <property type="entry name" value="RGS_subdomain_2"/>
</dbReference>
<dbReference type="EMBL" id="JAROKS010000002">
    <property type="protein sequence ID" value="KAK1805732.1"/>
    <property type="molecule type" value="Genomic_DNA"/>
</dbReference>
<dbReference type="PANTHER" id="PTHR24366">
    <property type="entry name" value="IG(IMMUNOGLOBULIN) AND LRR(LEUCINE RICH REPEAT) DOMAINS"/>
    <property type="match status" value="1"/>
</dbReference>
<dbReference type="FunFam" id="1.10.167.10:FF:000001">
    <property type="entry name" value="Putative regulator of g-protein signaling 12"/>
    <property type="match status" value="1"/>
</dbReference>
<comment type="caution">
    <text evidence="8">The sequence shown here is derived from an EMBL/GenBank/DDBJ whole genome shotgun (WGS) entry which is preliminary data.</text>
</comment>
<keyword evidence="5" id="KW-0472">Membrane</keyword>
<evidence type="ECO:0000313" key="9">
    <source>
        <dbReference type="Proteomes" id="UP001239994"/>
    </source>
</evidence>
<keyword evidence="4" id="KW-0325">Glycoprotein</keyword>
<evidence type="ECO:0000256" key="1">
    <source>
        <dbReference type="ARBA" id="ARBA00022614"/>
    </source>
</evidence>
<dbReference type="SUPFAM" id="SSF52058">
    <property type="entry name" value="L domain-like"/>
    <property type="match status" value="2"/>
</dbReference>
<reference evidence="8" key="1">
    <citation type="submission" date="2023-03" db="EMBL/GenBank/DDBJ databases">
        <title>Electrophorus voltai genome.</title>
        <authorList>
            <person name="Bian C."/>
        </authorList>
    </citation>
    <scope>NUCLEOTIDE SEQUENCE</scope>
    <source>
        <strain evidence="8">CB-2022</strain>
        <tissue evidence="8">Muscle</tissue>
    </source>
</reference>
<sequence>MWFILLLFQLALSLHLGLLCPSSCLCEPNGEVKCRGPVTDIPPLKANQTVRLILNATLIQILNARSLESLTLLLRLGITHSSLRTIHPEAFHSAPQLRSLKLSSNALTVLPPRVFIRLRNLEQLHLNGNLLTSLSMDTFEGLANLTELDISKNQIAKLDASVFQHMKNLISLNLAGNVLRKLPQMVFHNLMHLKSLLLYLNQLETLEEGCFDHLHRMLVLMLHRNQIREIPPRVFWHMPALLTLTLSGNELRYIPGESLYYLPNLTKLTLYKNPLLSLPDQLVGHMPRLQELYLYDTNLTTVPQNLFANMTGLRMLNLHFNKKLSFLPKHLFCCLPNLQKLSLKNNNLQSLHEDQFSTLTNLRILLLSNNKLQSLPTTIFQNLQNLAELELGNNLLRYITGNVFAGAHVLQSITLGGNRWNCICRILDIVEWISENQKLVTDLDVVVCHEPYYLKNHPLVSITYASVQCHVPPTTAAATPLKRILPLSSTITGITTKPHTSTSGPNTVLTQIRSLHSALYSSPSSPITTKVFHVNTESGISRAFYETVVIDNSPDIVHNNRHLGWVYLWTVPDPGLYNTLLMSLYVAFVVTGVILIVACAYELYRLNKVMWELDGLATFRTFLKAEYSDENIEFWLTCEDYKKTKSSFRMTSKAKKIYGQFVKEESPKEINIDYQTRENIKRNVKSPTAQCFDEAQRIVYGLMERDSYPRFLRSEMYNTLLDSFTAEAACG</sequence>
<feature type="signal peptide" evidence="6">
    <location>
        <begin position="1"/>
        <end position="26"/>
    </location>
</feature>
<proteinExistence type="predicted"/>
<dbReference type="FunFam" id="3.80.10.10:FF:000770">
    <property type="entry name" value="Uncharacterized protein"/>
    <property type="match status" value="1"/>
</dbReference>
<protein>
    <recommendedName>
        <fullName evidence="7">RGS domain-containing protein</fullName>
    </recommendedName>
</protein>
<dbReference type="InterPro" id="IPR016137">
    <property type="entry name" value="RGS"/>
</dbReference>
<dbReference type="Pfam" id="PF00615">
    <property type="entry name" value="RGS"/>
    <property type="match status" value="1"/>
</dbReference>
<dbReference type="Gene3D" id="1.10.167.10">
    <property type="entry name" value="Regulator of G-protein Signalling 4, domain 2"/>
    <property type="match status" value="1"/>
</dbReference>
<dbReference type="Gene3D" id="3.80.10.10">
    <property type="entry name" value="Ribonuclease Inhibitor"/>
    <property type="match status" value="3"/>
</dbReference>
<accession>A0AAD8ZV20</accession>